<dbReference type="Pfam" id="PF07963">
    <property type="entry name" value="N_methyl"/>
    <property type="match status" value="1"/>
</dbReference>
<dbReference type="NCBIfam" id="TIGR02532">
    <property type="entry name" value="IV_pilin_GFxxxE"/>
    <property type="match status" value="1"/>
</dbReference>
<dbReference type="PROSITE" id="PS00409">
    <property type="entry name" value="PROKAR_NTER_METHYL"/>
    <property type="match status" value="1"/>
</dbReference>
<dbReference type="InterPro" id="IPR045584">
    <property type="entry name" value="Pilin-like"/>
</dbReference>
<keyword evidence="1" id="KW-0472">Membrane</keyword>
<evidence type="ECO:0000313" key="3">
    <source>
        <dbReference type="Proteomes" id="UP001595722"/>
    </source>
</evidence>
<keyword evidence="1" id="KW-1133">Transmembrane helix</keyword>
<proteinExistence type="predicted"/>
<keyword evidence="1" id="KW-0812">Transmembrane</keyword>
<protein>
    <submittedName>
        <fullName evidence="2">Type II secretion system protein J</fullName>
    </submittedName>
</protein>
<dbReference type="SUPFAM" id="SSF54523">
    <property type="entry name" value="Pili subunits"/>
    <property type="match status" value="1"/>
</dbReference>
<dbReference type="Proteomes" id="UP001595722">
    <property type="component" value="Unassembled WGS sequence"/>
</dbReference>
<dbReference type="RefSeq" id="WP_376864249.1">
    <property type="nucleotide sequence ID" value="NZ_JBHRYB010000001.1"/>
</dbReference>
<feature type="transmembrane region" description="Helical" evidence="1">
    <location>
        <begin position="20"/>
        <end position="38"/>
    </location>
</feature>
<sequence length="272" mass="28750">MAGRPGNTVLQQRGFTLVEMVMVIVISAILAVLVTSFISRSAQGLVASSQRLELANNANLISERISREIRSALPNSVRTFDDGNNSCIEFVPIINSSEYLTLPVAAAANQFTVVALPAGGNTGFVAVYPSSVAQVYNIGSNTVTQVQASAAPAVANVQTVSFAGGANVRFDTHSPTHRFYLTAQPVAFCEDTNGRVWRYVDYGFHADSRAFLPPAVANRAVVGAGLQPGSLSFNLLPAQLQRNAVVRISLTAQSAGGESLASAQEVQLRNVP</sequence>
<dbReference type="EMBL" id="JBHRYB010000001">
    <property type="protein sequence ID" value="MFC3678699.1"/>
    <property type="molecule type" value="Genomic_DNA"/>
</dbReference>
<comment type="caution">
    <text evidence="2">The sequence shown here is derived from an EMBL/GenBank/DDBJ whole genome shotgun (WGS) entry which is preliminary data.</text>
</comment>
<accession>A0ABV7VML1</accession>
<evidence type="ECO:0000313" key="2">
    <source>
        <dbReference type="EMBL" id="MFC3678699.1"/>
    </source>
</evidence>
<keyword evidence="3" id="KW-1185">Reference proteome</keyword>
<name>A0ABV7VML1_9GAMM</name>
<reference evidence="3" key="1">
    <citation type="journal article" date="2019" name="Int. J. Syst. Evol. Microbiol.">
        <title>The Global Catalogue of Microorganisms (GCM) 10K type strain sequencing project: providing services to taxonomists for standard genome sequencing and annotation.</title>
        <authorList>
            <consortium name="The Broad Institute Genomics Platform"/>
            <consortium name="The Broad Institute Genome Sequencing Center for Infectious Disease"/>
            <person name="Wu L."/>
            <person name="Ma J."/>
        </authorList>
    </citation>
    <scope>NUCLEOTIDE SEQUENCE [LARGE SCALE GENOMIC DNA]</scope>
    <source>
        <strain evidence="3">KCTC 42424</strain>
    </source>
</reference>
<gene>
    <name evidence="2" type="ORF">ACFOMG_01070</name>
</gene>
<evidence type="ECO:0000256" key="1">
    <source>
        <dbReference type="SAM" id="Phobius"/>
    </source>
</evidence>
<dbReference type="InterPro" id="IPR012902">
    <property type="entry name" value="N_methyl_site"/>
</dbReference>
<dbReference type="Gene3D" id="3.30.700.10">
    <property type="entry name" value="Glycoprotein, Type 4 Pilin"/>
    <property type="match status" value="1"/>
</dbReference>
<organism evidence="2 3">
    <name type="scientific">Bacterioplanoides pacificum</name>
    <dbReference type="NCBI Taxonomy" id="1171596"/>
    <lineage>
        <taxon>Bacteria</taxon>
        <taxon>Pseudomonadati</taxon>
        <taxon>Pseudomonadota</taxon>
        <taxon>Gammaproteobacteria</taxon>
        <taxon>Oceanospirillales</taxon>
        <taxon>Oceanospirillaceae</taxon>
        <taxon>Bacterioplanoides</taxon>
    </lineage>
</organism>